<accession>A0A4Y8PYD2</accession>
<dbReference type="SUPFAM" id="SSF158472">
    <property type="entry name" value="HAMP domain-like"/>
    <property type="match status" value="1"/>
</dbReference>
<evidence type="ECO:0000256" key="10">
    <source>
        <dbReference type="ARBA" id="ARBA00023012"/>
    </source>
</evidence>
<dbReference type="CDD" id="cd16922">
    <property type="entry name" value="HATPase_EvgS-ArcB-TorS-like"/>
    <property type="match status" value="1"/>
</dbReference>
<evidence type="ECO:0000256" key="2">
    <source>
        <dbReference type="ARBA" id="ARBA00004651"/>
    </source>
</evidence>
<dbReference type="PROSITE" id="PS50885">
    <property type="entry name" value="HAMP"/>
    <property type="match status" value="1"/>
</dbReference>
<dbReference type="Pfam" id="PF00512">
    <property type="entry name" value="HisKA"/>
    <property type="match status" value="1"/>
</dbReference>
<dbReference type="Pfam" id="PF02518">
    <property type="entry name" value="HATPase_c"/>
    <property type="match status" value="1"/>
</dbReference>
<comment type="caution">
    <text evidence="15">The sequence shown here is derived from an EMBL/GenBank/DDBJ whole genome shotgun (WGS) entry which is preliminary data.</text>
</comment>
<dbReference type="FunFam" id="3.30.565.10:FF:000006">
    <property type="entry name" value="Sensor histidine kinase WalK"/>
    <property type="match status" value="1"/>
</dbReference>
<evidence type="ECO:0000259" key="14">
    <source>
        <dbReference type="PROSITE" id="PS50885"/>
    </source>
</evidence>
<evidence type="ECO:0000259" key="13">
    <source>
        <dbReference type="PROSITE" id="PS50109"/>
    </source>
</evidence>
<dbReference type="OrthoDB" id="2359336at2"/>
<gene>
    <name evidence="15" type="ORF">B5M42_15315</name>
</gene>
<evidence type="ECO:0000313" key="16">
    <source>
        <dbReference type="Proteomes" id="UP000298246"/>
    </source>
</evidence>
<evidence type="ECO:0000313" key="15">
    <source>
        <dbReference type="EMBL" id="TFE86211.1"/>
    </source>
</evidence>
<feature type="transmembrane region" description="Helical" evidence="12">
    <location>
        <begin position="20"/>
        <end position="40"/>
    </location>
</feature>
<keyword evidence="9" id="KW-0067">ATP-binding</keyword>
<dbReference type="CDD" id="cd00082">
    <property type="entry name" value="HisKA"/>
    <property type="match status" value="1"/>
</dbReference>
<dbReference type="PANTHER" id="PTHR42878">
    <property type="entry name" value="TWO-COMPONENT HISTIDINE KINASE"/>
    <property type="match status" value="1"/>
</dbReference>
<dbReference type="EMBL" id="MYFO01000020">
    <property type="protein sequence ID" value="TFE86211.1"/>
    <property type="molecule type" value="Genomic_DNA"/>
</dbReference>
<dbReference type="PROSITE" id="PS50109">
    <property type="entry name" value="HIS_KIN"/>
    <property type="match status" value="1"/>
</dbReference>
<evidence type="ECO:0000256" key="3">
    <source>
        <dbReference type="ARBA" id="ARBA00012438"/>
    </source>
</evidence>
<dbReference type="EC" id="2.7.13.3" evidence="3"/>
<dbReference type="FunFam" id="1.10.287.130:FF:000001">
    <property type="entry name" value="Two-component sensor histidine kinase"/>
    <property type="match status" value="1"/>
</dbReference>
<keyword evidence="7" id="KW-0547">Nucleotide-binding</keyword>
<evidence type="ECO:0000256" key="5">
    <source>
        <dbReference type="ARBA" id="ARBA00022553"/>
    </source>
</evidence>
<dbReference type="GO" id="GO:0000155">
    <property type="term" value="F:phosphorelay sensor kinase activity"/>
    <property type="evidence" value="ECO:0007669"/>
    <property type="project" value="InterPro"/>
</dbReference>
<reference evidence="15 16" key="1">
    <citation type="submission" date="2017-03" db="EMBL/GenBank/DDBJ databases">
        <title>Isolation of Levoglucosan Utilizing Bacteria.</title>
        <authorList>
            <person name="Arya A.S."/>
        </authorList>
    </citation>
    <scope>NUCLEOTIDE SEQUENCE [LARGE SCALE GENOMIC DNA]</scope>
    <source>
        <strain evidence="15 16">MEC069</strain>
    </source>
</reference>
<dbReference type="PANTHER" id="PTHR42878:SF7">
    <property type="entry name" value="SENSOR HISTIDINE KINASE GLRK"/>
    <property type="match status" value="1"/>
</dbReference>
<name>A0A4Y8PYD2_9BACL</name>
<keyword evidence="11 12" id="KW-0472">Membrane</keyword>
<evidence type="ECO:0000256" key="6">
    <source>
        <dbReference type="ARBA" id="ARBA00022679"/>
    </source>
</evidence>
<dbReference type="Gene3D" id="3.30.565.10">
    <property type="entry name" value="Histidine kinase-like ATPase, C-terminal domain"/>
    <property type="match status" value="1"/>
</dbReference>
<dbReference type="InterPro" id="IPR050351">
    <property type="entry name" value="BphY/WalK/GraS-like"/>
</dbReference>
<dbReference type="InterPro" id="IPR003661">
    <property type="entry name" value="HisK_dim/P_dom"/>
</dbReference>
<evidence type="ECO:0000256" key="9">
    <source>
        <dbReference type="ARBA" id="ARBA00022840"/>
    </source>
</evidence>
<dbReference type="InterPro" id="IPR003660">
    <property type="entry name" value="HAMP_dom"/>
</dbReference>
<keyword evidence="16" id="KW-1185">Reference proteome</keyword>
<evidence type="ECO:0000256" key="11">
    <source>
        <dbReference type="ARBA" id="ARBA00023136"/>
    </source>
</evidence>
<evidence type="ECO:0000256" key="8">
    <source>
        <dbReference type="ARBA" id="ARBA00022777"/>
    </source>
</evidence>
<keyword evidence="5" id="KW-0597">Phosphoprotein</keyword>
<feature type="domain" description="HAMP" evidence="14">
    <location>
        <begin position="191"/>
        <end position="243"/>
    </location>
</feature>
<protein>
    <recommendedName>
        <fullName evidence="3">histidine kinase</fullName>
        <ecNumber evidence="3">2.7.13.3</ecNumber>
    </recommendedName>
</protein>
<feature type="domain" description="Histidine kinase" evidence="13">
    <location>
        <begin position="258"/>
        <end position="477"/>
    </location>
</feature>
<evidence type="ECO:0000256" key="1">
    <source>
        <dbReference type="ARBA" id="ARBA00000085"/>
    </source>
</evidence>
<keyword evidence="4" id="KW-1003">Cell membrane</keyword>
<dbReference type="GO" id="GO:0007234">
    <property type="term" value="P:osmosensory signaling via phosphorelay pathway"/>
    <property type="evidence" value="ECO:0007669"/>
    <property type="project" value="TreeGrafter"/>
</dbReference>
<dbReference type="InterPro" id="IPR036097">
    <property type="entry name" value="HisK_dim/P_sf"/>
</dbReference>
<keyword evidence="12" id="KW-0812">Transmembrane</keyword>
<dbReference type="GO" id="GO:0030295">
    <property type="term" value="F:protein kinase activator activity"/>
    <property type="evidence" value="ECO:0007669"/>
    <property type="project" value="TreeGrafter"/>
</dbReference>
<dbReference type="SMART" id="SM00387">
    <property type="entry name" value="HATPase_c"/>
    <property type="match status" value="1"/>
</dbReference>
<feature type="transmembrane region" description="Helical" evidence="12">
    <location>
        <begin position="170"/>
        <end position="191"/>
    </location>
</feature>
<dbReference type="GO" id="GO:0005886">
    <property type="term" value="C:plasma membrane"/>
    <property type="evidence" value="ECO:0007669"/>
    <property type="project" value="UniProtKB-SubCell"/>
</dbReference>
<organism evidence="15 16">
    <name type="scientific">Paenibacillus athensensis</name>
    <dbReference type="NCBI Taxonomy" id="1967502"/>
    <lineage>
        <taxon>Bacteria</taxon>
        <taxon>Bacillati</taxon>
        <taxon>Bacillota</taxon>
        <taxon>Bacilli</taxon>
        <taxon>Bacillales</taxon>
        <taxon>Paenibacillaceae</taxon>
        <taxon>Paenibacillus</taxon>
    </lineage>
</organism>
<evidence type="ECO:0000256" key="4">
    <source>
        <dbReference type="ARBA" id="ARBA00022475"/>
    </source>
</evidence>
<dbReference type="CDD" id="cd06225">
    <property type="entry name" value="HAMP"/>
    <property type="match status" value="1"/>
</dbReference>
<dbReference type="Proteomes" id="UP000298246">
    <property type="component" value="Unassembled WGS sequence"/>
</dbReference>
<evidence type="ECO:0000256" key="7">
    <source>
        <dbReference type="ARBA" id="ARBA00022741"/>
    </source>
</evidence>
<keyword evidence="8 15" id="KW-0418">Kinase</keyword>
<dbReference type="InterPro" id="IPR004358">
    <property type="entry name" value="Sig_transdc_His_kin-like_C"/>
</dbReference>
<dbReference type="RefSeq" id="WP_134754344.1">
    <property type="nucleotide sequence ID" value="NZ_MYFO02000005.1"/>
</dbReference>
<comment type="catalytic activity">
    <reaction evidence="1">
        <text>ATP + protein L-histidine = ADP + protein N-phospho-L-histidine.</text>
        <dbReference type="EC" id="2.7.13.3"/>
    </reaction>
</comment>
<dbReference type="InterPro" id="IPR036890">
    <property type="entry name" value="HATPase_C_sf"/>
</dbReference>
<dbReference type="PRINTS" id="PR00344">
    <property type="entry name" value="BCTRLSENSOR"/>
</dbReference>
<dbReference type="InterPro" id="IPR003594">
    <property type="entry name" value="HATPase_dom"/>
</dbReference>
<dbReference type="GO" id="GO:0005524">
    <property type="term" value="F:ATP binding"/>
    <property type="evidence" value="ECO:0007669"/>
    <property type="project" value="UniProtKB-KW"/>
</dbReference>
<comment type="subcellular location">
    <subcellularLocation>
        <location evidence="2">Cell membrane</location>
        <topology evidence="2">Multi-pass membrane protein</topology>
    </subcellularLocation>
</comment>
<dbReference type="Pfam" id="PF00672">
    <property type="entry name" value="HAMP"/>
    <property type="match status" value="1"/>
</dbReference>
<dbReference type="Gene3D" id="1.10.287.130">
    <property type="match status" value="1"/>
</dbReference>
<dbReference type="SUPFAM" id="SSF55874">
    <property type="entry name" value="ATPase domain of HSP90 chaperone/DNA topoisomerase II/histidine kinase"/>
    <property type="match status" value="1"/>
</dbReference>
<dbReference type="Gene3D" id="1.10.8.500">
    <property type="entry name" value="HAMP domain in histidine kinase"/>
    <property type="match status" value="1"/>
</dbReference>
<keyword evidence="10" id="KW-0902">Two-component regulatory system</keyword>
<dbReference type="InterPro" id="IPR005467">
    <property type="entry name" value="His_kinase_dom"/>
</dbReference>
<dbReference type="SMART" id="SM00304">
    <property type="entry name" value="HAMP"/>
    <property type="match status" value="1"/>
</dbReference>
<proteinExistence type="predicted"/>
<sequence length="496" mass="55539">MYLNPNTSILRKMLTSSIVTVLLGLCAVGLVISLFAKSYIVNSKSSEMIRQAKQVNLAIQNQTEPTDSFKEQLRFFDQAYDSRVWIFDLHGNIVATSSKDEVNIGKIISTDVVNQVLNGEPAIWNQSEGFKEGMLSIAVPWGKDNDVYGGIVLHSPLKGMDETIAQLRETILWVTLFGIFFSIIVSSYLSWSITRPIQQIDKAAAKIAVGDYSERIQTDAKDEIGELATTINHMVEQLERVDLEKKQLNQLRHDFLANVSHELRTPLTAMQGFLEALQDGLIEEGARDKYYEIMYNETLHMNRLVDDITDLMKLENKEIDLVWLAVDVQAMLAKLSFKFQPEAELRGTVIHCLTDEHAPQAHADPDRLEQILNNLIKNAVKFTENGTIELQARAVPSEGCVLITVTDTGIGISPEDQGLIWERFFKVERGRPVKHKGSSGLGLAIVRELVELHKGSICVRSELGRGSAFEVRIPLYGGRQSAEPTALPALRLHCLR</sequence>
<dbReference type="SMART" id="SM00388">
    <property type="entry name" value="HisKA"/>
    <property type="match status" value="1"/>
</dbReference>
<dbReference type="Gene3D" id="3.30.450.20">
    <property type="entry name" value="PAS domain"/>
    <property type="match status" value="1"/>
</dbReference>
<dbReference type="SUPFAM" id="SSF47384">
    <property type="entry name" value="Homodimeric domain of signal transducing histidine kinase"/>
    <property type="match status" value="1"/>
</dbReference>
<dbReference type="GO" id="GO:0000156">
    <property type="term" value="F:phosphorelay response regulator activity"/>
    <property type="evidence" value="ECO:0007669"/>
    <property type="project" value="TreeGrafter"/>
</dbReference>
<evidence type="ECO:0000256" key="12">
    <source>
        <dbReference type="SAM" id="Phobius"/>
    </source>
</evidence>
<keyword evidence="6" id="KW-0808">Transferase</keyword>
<dbReference type="AlphaFoldDB" id="A0A4Y8PYD2"/>
<keyword evidence="12" id="KW-1133">Transmembrane helix</keyword>